<name>A0AB34PRX4_CANAX</name>
<dbReference type="PANTHER" id="PTHR21227">
    <property type="entry name" value="TRNA-SPLICING ENDONUCLEASE SUBUNIT SEN2"/>
    <property type="match status" value="1"/>
</dbReference>
<protein>
    <recommendedName>
        <fullName evidence="7 8">tRNA-splicing endonuclease subunit Sen2</fullName>
        <ecNumber evidence="2 8">4.6.1.16</ecNumber>
    </recommendedName>
</protein>
<dbReference type="InterPro" id="IPR016589">
    <property type="entry name" value="tRNA_splic_SEN2"/>
</dbReference>
<dbReference type="InterPro" id="IPR006676">
    <property type="entry name" value="tRNA_splic"/>
</dbReference>
<dbReference type="InterPro" id="IPR011856">
    <property type="entry name" value="tRNA_endonuc-like_dom_sf"/>
</dbReference>
<keyword evidence="11" id="KW-0378">Hydrolase</keyword>
<evidence type="ECO:0000256" key="5">
    <source>
        <dbReference type="ARBA" id="ARBA00054838"/>
    </source>
</evidence>
<dbReference type="GO" id="GO:0000379">
    <property type="term" value="P:tRNA-type intron splice site recognition and cleavage"/>
    <property type="evidence" value="ECO:0007669"/>
    <property type="project" value="TreeGrafter"/>
</dbReference>
<feature type="domain" description="tRNA intron endonuclease catalytic" evidence="10">
    <location>
        <begin position="263"/>
        <end position="340"/>
    </location>
</feature>
<organism evidence="11 12">
    <name type="scientific">Candida albicans P78048</name>
    <dbReference type="NCBI Taxonomy" id="1094989"/>
    <lineage>
        <taxon>Eukaryota</taxon>
        <taxon>Fungi</taxon>
        <taxon>Dikarya</taxon>
        <taxon>Ascomycota</taxon>
        <taxon>Saccharomycotina</taxon>
        <taxon>Pichiomycetes</taxon>
        <taxon>Debaryomycetaceae</taxon>
        <taxon>Candida/Lodderomyces clade</taxon>
        <taxon>Candida</taxon>
    </lineage>
</organism>
<comment type="caution">
    <text evidence="11">The sequence shown here is derived from an EMBL/GenBank/DDBJ whole genome shotgun (WGS) entry which is preliminary data.</text>
</comment>
<dbReference type="PIRSF" id="PIRSF011789">
    <property type="entry name" value="tRNA_splic_SEN2"/>
    <property type="match status" value="1"/>
</dbReference>
<sequence>MGKKNNKFLNKIYSQPLPITLTSSKYNVSLPNLYPHNPISWIWYIIRYCQINIVYQVPELHNPPLSVIYENQIFKVIDRESMLKLWRQGFFGKGILSRSEPTWEKRTITRLNLDNSNNGKDLAMEDITKKRREERKFFKLERARFQELELKKRQGIITDEEVEEMNKLEIQLTELRKIQVRFDKQENGEVKEIHIRDEDEDIITENGELLPLEFLQLQEVETFFLKFALQRIDIVNVDSLLDLFYKCCSHHSFSPIPTSNNQFIIEYIAYHYFRTNGWCVRSGIKFGTDFLLYKRGPPFTHAEFCVLVMTKDSKYDWFQIAAKARVIGSVKKTFVLCYIEYPTQGEFDQILQKQNEEDIDHGLLLKELLSKYKFSEVIYKRWNPSRTRD</sequence>
<dbReference type="AlphaFoldDB" id="A0AB34PRX4"/>
<proteinExistence type="inferred from homology"/>
<dbReference type="GO" id="GO:0005737">
    <property type="term" value="C:cytoplasm"/>
    <property type="evidence" value="ECO:0007669"/>
    <property type="project" value="TreeGrafter"/>
</dbReference>
<evidence type="ECO:0000256" key="9">
    <source>
        <dbReference type="PIRSR" id="PIRSR011789-1"/>
    </source>
</evidence>
<dbReference type="GO" id="GO:0000214">
    <property type="term" value="C:tRNA-intron endonuclease complex"/>
    <property type="evidence" value="ECO:0007669"/>
    <property type="project" value="UniProtKB-UniRule"/>
</dbReference>
<evidence type="ECO:0000313" key="11">
    <source>
        <dbReference type="EMBL" id="KGR09612.1"/>
    </source>
</evidence>
<reference evidence="11 12" key="1">
    <citation type="submission" date="2013-12" db="EMBL/GenBank/DDBJ databases">
        <title>The Genome Sequence of Candida albicans P78048.</title>
        <authorList>
            <consortium name="The Broad Institute Genome Sequencing Platform"/>
            <consortium name="The Broad Institute Genome Sequencing Center for Infectious Disease"/>
            <person name="Cuomo C."/>
            <person name="Bennett R."/>
            <person name="Hirakawa M."/>
            <person name="Noverr M."/>
            <person name="Mitchell A."/>
            <person name="Young S.K."/>
            <person name="Zeng Q."/>
            <person name="Gargeya S."/>
            <person name="Fitzgerald M."/>
            <person name="Abouelleil A."/>
            <person name="Alvarado L."/>
            <person name="Berlin A.M."/>
            <person name="Chapman S.B."/>
            <person name="Dewar J."/>
            <person name="Goldberg J."/>
            <person name="Griggs A."/>
            <person name="Gujja S."/>
            <person name="Hansen M."/>
            <person name="Howarth C."/>
            <person name="Imamovic A."/>
            <person name="Larimer J."/>
            <person name="McCowan C."/>
            <person name="Murphy C."/>
            <person name="Pearson M."/>
            <person name="Priest M."/>
            <person name="Roberts A."/>
            <person name="Saif S."/>
            <person name="Shea T."/>
            <person name="Sykes S."/>
            <person name="Wortman J."/>
            <person name="Nusbaum C."/>
            <person name="Birren B."/>
        </authorList>
    </citation>
    <scope>NUCLEOTIDE SEQUENCE [LARGE SCALE GENOMIC DNA]</scope>
    <source>
        <strain evidence="11 12">P78048</strain>
    </source>
</reference>
<dbReference type="SUPFAM" id="SSF53032">
    <property type="entry name" value="tRNA-intron endonuclease catalytic domain-like"/>
    <property type="match status" value="1"/>
</dbReference>
<evidence type="ECO:0000259" key="10">
    <source>
        <dbReference type="Pfam" id="PF01974"/>
    </source>
</evidence>
<feature type="active site" evidence="9">
    <location>
        <position position="301"/>
    </location>
</feature>
<dbReference type="GO" id="GO:0000213">
    <property type="term" value="F:tRNA-intron lyase activity"/>
    <property type="evidence" value="ECO:0007669"/>
    <property type="project" value="UniProtKB-UniRule"/>
</dbReference>
<dbReference type="CDD" id="cd22363">
    <property type="entry name" value="tRNA-intron_lyase_C"/>
    <property type="match status" value="1"/>
</dbReference>
<comment type="similarity">
    <text evidence="1 8">Belongs to the tRNA-intron endonuclease family.</text>
</comment>
<feature type="active site" evidence="9">
    <location>
        <position position="332"/>
    </location>
</feature>
<dbReference type="FunFam" id="3.40.1350.10:FF:000011">
    <property type="entry name" value="tRNA-splicing endonuclease subunit Sen2"/>
    <property type="match status" value="1"/>
</dbReference>
<evidence type="ECO:0000256" key="4">
    <source>
        <dbReference type="ARBA" id="ARBA00023239"/>
    </source>
</evidence>
<comment type="function">
    <text evidence="5">Constitutes one of the two catalytic subunit of the tRNA-splicing endonuclease complex, a complex responsible for identification and cleavage of the splice sites in pre-tRNA. It cleaves pre-tRNA at the 5'- and 3'-splice sites to release the intron. The products are an intron and two tRNA half-molecules bearing 2',3'-cyclic phosphate and 5'-OH termini. There are no conserved sequences at the splice sites, but the intron is invariably located at the same site in the gene, placing the splice sites an invariant distance from the constant structural features of the tRNA body. This subunit may anchor the endonuclease complex to the nuclear membrane. Probably carries the active site for 5'-splice site cleavage.</text>
</comment>
<evidence type="ECO:0000256" key="8">
    <source>
        <dbReference type="PIRNR" id="PIRNR011789"/>
    </source>
</evidence>
<comment type="subunit">
    <text evidence="6">Heterotetramer composed of SEN2, SEN15, SEN34 and SEN54. Interacts directly with SEN54.</text>
</comment>
<evidence type="ECO:0000256" key="6">
    <source>
        <dbReference type="ARBA" id="ARBA00062061"/>
    </source>
</evidence>
<evidence type="ECO:0000256" key="3">
    <source>
        <dbReference type="ARBA" id="ARBA00022694"/>
    </source>
</evidence>
<feature type="active site" evidence="9">
    <location>
        <position position="293"/>
    </location>
</feature>
<gene>
    <name evidence="11" type="ORF">MG3_03533</name>
</gene>
<evidence type="ECO:0000256" key="7">
    <source>
        <dbReference type="ARBA" id="ARBA00071058"/>
    </source>
</evidence>
<keyword evidence="11" id="KW-0255">Endonuclease</keyword>
<dbReference type="PANTHER" id="PTHR21227:SF0">
    <property type="entry name" value="TRNA-SPLICING ENDONUCLEASE SUBUNIT SEN2"/>
    <property type="match status" value="1"/>
</dbReference>
<dbReference type="EMBL" id="AJIX01000025">
    <property type="protein sequence ID" value="KGR09612.1"/>
    <property type="molecule type" value="Genomic_DNA"/>
</dbReference>
<dbReference type="EC" id="4.6.1.16" evidence="2 8"/>
<dbReference type="Gene3D" id="3.40.1350.10">
    <property type="match status" value="1"/>
</dbReference>
<dbReference type="InterPro" id="IPR036167">
    <property type="entry name" value="tRNA_intron_Endo_cat-like_sf"/>
</dbReference>
<evidence type="ECO:0000256" key="1">
    <source>
        <dbReference type="ARBA" id="ARBA00008078"/>
    </source>
</evidence>
<dbReference type="NCBIfam" id="TIGR00324">
    <property type="entry name" value="endA"/>
    <property type="match status" value="1"/>
</dbReference>
<evidence type="ECO:0000256" key="2">
    <source>
        <dbReference type="ARBA" id="ARBA00012573"/>
    </source>
</evidence>
<keyword evidence="4 8" id="KW-0456">Lyase</keyword>
<evidence type="ECO:0000313" key="12">
    <source>
        <dbReference type="Proteomes" id="UP000030161"/>
    </source>
</evidence>
<dbReference type="Pfam" id="PF01974">
    <property type="entry name" value="tRNA_int_endo"/>
    <property type="match status" value="1"/>
</dbReference>
<keyword evidence="3 8" id="KW-0819">tRNA processing</keyword>
<keyword evidence="11" id="KW-0540">Nuclease</keyword>
<accession>A0AB34PRX4</accession>
<dbReference type="GO" id="GO:0003676">
    <property type="term" value="F:nucleic acid binding"/>
    <property type="evidence" value="ECO:0007669"/>
    <property type="project" value="InterPro"/>
</dbReference>
<dbReference type="Proteomes" id="UP000030161">
    <property type="component" value="Unassembled WGS sequence"/>
</dbReference>
<dbReference type="InterPro" id="IPR006677">
    <property type="entry name" value="tRNA_intron_Endonuc_cat-like"/>
</dbReference>